<evidence type="ECO:0000313" key="3">
    <source>
        <dbReference type="Proteomes" id="UP000272400"/>
    </source>
</evidence>
<organism evidence="2 3">
    <name type="scientific">Actinocorallia herbida</name>
    <dbReference type="NCBI Taxonomy" id="58109"/>
    <lineage>
        <taxon>Bacteria</taxon>
        <taxon>Bacillati</taxon>
        <taxon>Actinomycetota</taxon>
        <taxon>Actinomycetes</taxon>
        <taxon>Streptosporangiales</taxon>
        <taxon>Thermomonosporaceae</taxon>
        <taxon>Actinocorallia</taxon>
    </lineage>
</organism>
<accession>A0A3N1CMY2</accession>
<name>A0A3N1CMY2_9ACTN</name>
<dbReference type="RefSeq" id="WP_211359515.1">
    <property type="nucleotide sequence ID" value="NZ_RJKE01000001.1"/>
</dbReference>
<evidence type="ECO:0000256" key="1">
    <source>
        <dbReference type="SAM" id="SignalP"/>
    </source>
</evidence>
<evidence type="ECO:0000313" key="2">
    <source>
        <dbReference type="EMBL" id="ROO82686.1"/>
    </source>
</evidence>
<dbReference type="Proteomes" id="UP000272400">
    <property type="component" value="Unassembled WGS sequence"/>
</dbReference>
<protein>
    <submittedName>
        <fullName evidence="2">Uncharacterized protein</fullName>
    </submittedName>
</protein>
<keyword evidence="3" id="KW-1185">Reference proteome</keyword>
<keyword evidence="1" id="KW-0732">Signal</keyword>
<proteinExistence type="predicted"/>
<sequence>MNINRIVQGLAVTAGAGAIGLSTLTGVASAAPAAPVSSVTSVSESATIATGDYGWRPKRHHWRHHGRNGFKHCWGEWKPRRDHHRWWNDDDDDRWDRDRDRNWDRDRWDRDRDRHHRGFKWFYTCKWRR</sequence>
<reference evidence="2 3" key="1">
    <citation type="submission" date="2018-11" db="EMBL/GenBank/DDBJ databases">
        <title>Sequencing the genomes of 1000 actinobacteria strains.</title>
        <authorList>
            <person name="Klenk H.-P."/>
        </authorList>
    </citation>
    <scope>NUCLEOTIDE SEQUENCE [LARGE SCALE GENOMIC DNA]</scope>
    <source>
        <strain evidence="2 3">DSM 44254</strain>
    </source>
</reference>
<gene>
    <name evidence="2" type="ORF">EDD29_0168</name>
</gene>
<dbReference type="AlphaFoldDB" id="A0A3N1CMY2"/>
<comment type="caution">
    <text evidence="2">The sequence shown here is derived from an EMBL/GenBank/DDBJ whole genome shotgun (WGS) entry which is preliminary data.</text>
</comment>
<dbReference type="EMBL" id="RJKE01000001">
    <property type="protein sequence ID" value="ROO82686.1"/>
    <property type="molecule type" value="Genomic_DNA"/>
</dbReference>
<feature type="signal peptide" evidence="1">
    <location>
        <begin position="1"/>
        <end position="30"/>
    </location>
</feature>
<feature type="chain" id="PRO_5018191499" evidence="1">
    <location>
        <begin position="31"/>
        <end position="129"/>
    </location>
</feature>